<sequence length="103" mass="10530">MRFPSDDVTVARCALDPATGRPVAELSVTGRAAREGAYTVTVEFQDEREEAVDRGVGTGGGLAVGAIGRTKAVGARAYAGGVPRCVVHDAEFRSAEPVATAGP</sequence>
<proteinExistence type="predicted"/>
<keyword evidence="2" id="KW-1185">Reference proteome</keyword>
<evidence type="ECO:0000313" key="1">
    <source>
        <dbReference type="EMBL" id="MBB4983342.1"/>
    </source>
</evidence>
<protein>
    <submittedName>
        <fullName evidence="1">Uncharacterized protein</fullName>
    </submittedName>
</protein>
<comment type="caution">
    <text evidence="1">The sequence shown here is derived from an EMBL/GenBank/DDBJ whole genome shotgun (WGS) entry which is preliminary data.</text>
</comment>
<name>A0A7W7XCS7_9ACTN</name>
<organism evidence="1 2">
    <name type="scientific">Streptomyces nymphaeiformis</name>
    <dbReference type="NCBI Taxonomy" id="2663842"/>
    <lineage>
        <taxon>Bacteria</taxon>
        <taxon>Bacillati</taxon>
        <taxon>Actinomycetota</taxon>
        <taxon>Actinomycetes</taxon>
        <taxon>Kitasatosporales</taxon>
        <taxon>Streptomycetaceae</taxon>
        <taxon>Streptomyces</taxon>
    </lineage>
</organism>
<reference evidence="1 2" key="1">
    <citation type="submission" date="2020-08" db="EMBL/GenBank/DDBJ databases">
        <title>Genomic Encyclopedia of Type Strains, Phase III (KMG-III): the genomes of soil and plant-associated and newly described type strains.</title>
        <authorList>
            <person name="Whitman W."/>
        </authorList>
    </citation>
    <scope>NUCLEOTIDE SEQUENCE [LARGE SCALE GENOMIC DNA]</scope>
    <source>
        <strain evidence="1 2">SFB5A</strain>
    </source>
</reference>
<dbReference type="AlphaFoldDB" id="A0A7W7XCS7"/>
<evidence type="ECO:0000313" key="2">
    <source>
        <dbReference type="Proteomes" id="UP000582643"/>
    </source>
</evidence>
<dbReference type="RefSeq" id="WP_184931461.1">
    <property type="nucleotide sequence ID" value="NZ_JACHJY010000006.1"/>
</dbReference>
<dbReference type="Proteomes" id="UP000582643">
    <property type="component" value="Unassembled WGS sequence"/>
</dbReference>
<accession>A0A7W7XCS7</accession>
<dbReference type="EMBL" id="JACHJY010000006">
    <property type="protein sequence ID" value="MBB4983342.1"/>
    <property type="molecule type" value="Genomic_DNA"/>
</dbReference>
<gene>
    <name evidence="1" type="ORF">GGE06_004284</name>
</gene>